<name>A0A161XY28_DAUCS</name>
<sequence length="253" mass="28502">MFRINEALLDFPLVSPLLIRFLILPSTSFYQKTNPQQSPPSSEKLVDSWSPLNVDPNIDAFLIHSLVKATSGFDFKGLLCPRMVLTNKLVELGLGRPIYPWLVSLVNRYGVAPIQIGPNSWRLAIDKPTQTKLEGDILARAKAVKDLLVERKNLNKLVTSKSLLEYGFYNQGFGQIPLITFDKKRKPKKALECLKRSLATLSGGKAMRFRPCVHEAGSMSKIYYRRTLMEKSLKGEDPKISESEEEEKDSSSS</sequence>
<dbReference type="AlphaFoldDB" id="A0A161XY28"/>
<evidence type="ECO:0000256" key="1">
    <source>
        <dbReference type="SAM" id="MobiDB-lite"/>
    </source>
</evidence>
<feature type="region of interest" description="Disordered" evidence="1">
    <location>
        <begin position="234"/>
        <end position="253"/>
    </location>
</feature>
<dbReference type="Gramene" id="KZN01607">
    <property type="protein sequence ID" value="KZN01607"/>
    <property type="gene ID" value="DCAR_010361"/>
</dbReference>
<dbReference type="EMBL" id="LNRQ01000003">
    <property type="protein sequence ID" value="KZN01607.1"/>
    <property type="molecule type" value="Genomic_DNA"/>
</dbReference>
<gene>
    <name evidence="2" type="ORF">DCAR_010361</name>
</gene>
<accession>A0A161XY28</accession>
<evidence type="ECO:0000313" key="2">
    <source>
        <dbReference type="EMBL" id="KZN01607.1"/>
    </source>
</evidence>
<feature type="compositionally biased region" description="Acidic residues" evidence="1">
    <location>
        <begin position="243"/>
        <end position="253"/>
    </location>
</feature>
<reference evidence="2" key="1">
    <citation type="journal article" date="2016" name="Nat. Genet.">
        <title>A high-quality carrot genome assembly provides new insights into carotenoid accumulation and asterid genome evolution.</title>
        <authorList>
            <person name="Iorizzo M."/>
            <person name="Ellison S."/>
            <person name="Senalik D."/>
            <person name="Zeng P."/>
            <person name="Satapoomin P."/>
            <person name="Huang J."/>
            <person name="Bowman M."/>
            <person name="Iovene M."/>
            <person name="Sanseverino W."/>
            <person name="Cavagnaro P."/>
            <person name="Yildiz M."/>
            <person name="Macko-Podgorni A."/>
            <person name="Moranska E."/>
            <person name="Grzebelus E."/>
            <person name="Grzebelus D."/>
            <person name="Ashrafi H."/>
            <person name="Zheng Z."/>
            <person name="Cheng S."/>
            <person name="Spooner D."/>
            <person name="Van Deynze A."/>
            <person name="Simon P."/>
        </authorList>
    </citation>
    <scope>NUCLEOTIDE SEQUENCE [LARGE SCALE GENOMIC DNA]</scope>
    <source>
        <tissue evidence="2">Leaf</tissue>
    </source>
</reference>
<proteinExistence type="predicted"/>
<protein>
    <submittedName>
        <fullName evidence="2">Uncharacterized protein</fullName>
    </submittedName>
</protein>
<comment type="caution">
    <text evidence="2">The sequence shown here is derived from an EMBL/GenBank/DDBJ whole genome shotgun (WGS) entry which is preliminary data.</text>
</comment>
<organism evidence="2">
    <name type="scientific">Daucus carota subsp. sativus</name>
    <name type="common">Carrot</name>
    <dbReference type="NCBI Taxonomy" id="79200"/>
    <lineage>
        <taxon>Eukaryota</taxon>
        <taxon>Viridiplantae</taxon>
        <taxon>Streptophyta</taxon>
        <taxon>Embryophyta</taxon>
        <taxon>Tracheophyta</taxon>
        <taxon>Spermatophyta</taxon>
        <taxon>Magnoliopsida</taxon>
        <taxon>eudicotyledons</taxon>
        <taxon>Gunneridae</taxon>
        <taxon>Pentapetalae</taxon>
        <taxon>asterids</taxon>
        <taxon>campanulids</taxon>
        <taxon>Apiales</taxon>
        <taxon>Apiaceae</taxon>
        <taxon>Apioideae</taxon>
        <taxon>Scandiceae</taxon>
        <taxon>Daucinae</taxon>
        <taxon>Daucus</taxon>
        <taxon>Daucus sect. Daucus</taxon>
    </lineage>
</organism>